<dbReference type="Pfam" id="PF00430">
    <property type="entry name" value="ATP-synt_B"/>
    <property type="match status" value="1"/>
</dbReference>
<comment type="function">
    <text evidence="11 13">F(1)F(0) ATP synthase produces ATP from ADP in the presence of a proton or sodium gradient. F-type ATPases consist of two structural domains, F(1) containing the extramembraneous catalytic core and F(0) containing the membrane proton channel, linked together by a central stalk and a peripheral stalk. During catalysis, ATP synthesis in the catalytic domain of F(1) is coupled via a rotary mechanism of the central stalk subunits to proton translocation.</text>
</comment>
<comment type="function">
    <text evidence="13">Component of the F(0) channel, it forms part of the peripheral stalk, linking F(1) to F(0).</text>
</comment>
<sequence>MEEIINTFGIKWELMLFQALNFGVLLFLLHRYLYRPILKVVAERESHIKKGMKDAERASRELKSAEEERRHILTQASRDAETLADASRRALEASRADAVESLARESAAILASAQARAEEEKRRAIAESKEEIARMAVLAAERIVRKRNA</sequence>
<dbReference type="InterPro" id="IPR005864">
    <property type="entry name" value="ATP_synth_F0_bsu_bac"/>
</dbReference>
<keyword evidence="2 13" id="KW-0813">Transport</keyword>
<dbReference type="GO" id="GO:0012505">
    <property type="term" value="C:endomembrane system"/>
    <property type="evidence" value="ECO:0007669"/>
    <property type="project" value="UniProtKB-SubCell"/>
</dbReference>
<evidence type="ECO:0000256" key="12">
    <source>
        <dbReference type="ARBA" id="ARBA00037847"/>
    </source>
</evidence>
<keyword evidence="4 13" id="KW-0138">CF(0)</keyword>
<evidence type="ECO:0000256" key="15">
    <source>
        <dbReference type="SAM" id="Coils"/>
    </source>
</evidence>
<dbReference type="NCBIfam" id="TIGR01144">
    <property type="entry name" value="ATP_synt_b"/>
    <property type="match status" value="1"/>
</dbReference>
<keyword evidence="10 13" id="KW-0066">ATP synthesis</keyword>
<evidence type="ECO:0000256" key="13">
    <source>
        <dbReference type="HAMAP-Rule" id="MF_01398"/>
    </source>
</evidence>
<evidence type="ECO:0000256" key="3">
    <source>
        <dbReference type="ARBA" id="ARBA00022475"/>
    </source>
</evidence>
<keyword evidence="6 13" id="KW-0375">Hydrogen ion transport</keyword>
<dbReference type="Proteomes" id="UP000178168">
    <property type="component" value="Unassembled WGS sequence"/>
</dbReference>
<keyword evidence="8 13" id="KW-0406">Ion transport</keyword>
<evidence type="ECO:0000256" key="1">
    <source>
        <dbReference type="ARBA" id="ARBA00005513"/>
    </source>
</evidence>
<dbReference type="STRING" id="1802730.A2591_02135"/>
<dbReference type="GO" id="GO:0046961">
    <property type="term" value="F:proton-transporting ATPase activity, rotational mechanism"/>
    <property type="evidence" value="ECO:0007669"/>
    <property type="project" value="TreeGrafter"/>
</dbReference>
<evidence type="ECO:0000256" key="4">
    <source>
        <dbReference type="ARBA" id="ARBA00022547"/>
    </source>
</evidence>
<evidence type="ECO:0000256" key="8">
    <source>
        <dbReference type="ARBA" id="ARBA00023065"/>
    </source>
</evidence>
<keyword evidence="7 13" id="KW-1133">Transmembrane helix</keyword>
<reference evidence="16 17" key="1">
    <citation type="journal article" date="2016" name="Nat. Commun.">
        <title>Thousands of microbial genomes shed light on interconnected biogeochemical processes in an aquifer system.</title>
        <authorList>
            <person name="Anantharaman K."/>
            <person name="Brown C.T."/>
            <person name="Hug L.A."/>
            <person name="Sharon I."/>
            <person name="Castelle C.J."/>
            <person name="Probst A.J."/>
            <person name="Thomas B.C."/>
            <person name="Singh A."/>
            <person name="Wilkins M.J."/>
            <person name="Karaoz U."/>
            <person name="Brodie E.L."/>
            <person name="Williams K.H."/>
            <person name="Hubbard S.S."/>
            <person name="Banfield J.F."/>
        </authorList>
    </citation>
    <scope>NUCLEOTIDE SEQUENCE [LARGE SCALE GENOMIC DNA]</scope>
</reference>
<accession>A0A1G2SL17</accession>
<dbReference type="CDD" id="cd06503">
    <property type="entry name" value="ATP-synt_Fo_b"/>
    <property type="match status" value="1"/>
</dbReference>
<evidence type="ECO:0000313" key="16">
    <source>
        <dbReference type="EMBL" id="OHA85730.1"/>
    </source>
</evidence>
<dbReference type="GO" id="GO:0005886">
    <property type="term" value="C:plasma membrane"/>
    <property type="evidence" value="ECO:0007669"/>
    <property type="project" value="UniProtKB-SubCell"/>
</dbReference>
<evidence type="ECO:0000256" key="11">
    <source>
        <dbReference type="ARBA" id="ARBA00025198"/>
    </source>
</evidence>
<evidence type="ECO:0000256" key="10">
    <source>
        <dbReference type="ARBA" id="ARBA00023310"/>
    </source>
</evidence>
<protein>
    <recommendedName>
        <fullName evidence="13">ATP synthase subunit b</fullName>
    </recommendedName>
    <alternativeName>
        <fullName evidence="13">ATP synthase F(0) sector subunit b</fullName>
    </alternativeName>
    <alternativeName>
        <fullName evidence="13">ATPase subunit I</fullName>
    </alternativeName>
    <alternativeName>
        <fullName evidence="13">F-type ATPase subunit b</fullName>
        <shortName evidence="13">F-ATPase subunit b</shortName>
    </alternativeName>
</protein>
<name>A0A1G2SL17_9BACT</name>
<dbReference type="Gene3D" id="6.10.250.1580">
    <property type="match status" value="1"/>
</dbReference>
<keyword evidence="5 13" id="KW-0812">Transmembrane</keyword>
<evidence type="ECO:0000256" key="9">
    <source>
        <dbReference type="ARBA" id="ARBA00023136"/>
    </source>
</evidence>
<organism evidence="16 17">
    <name type="scientific">Candidatus Yonathbacteria bacterium RIFOXYD1_FULL_52_36</name>
    <dbReference type="NCBI Taxonomy" id="1802730"/>
    <lineage>
        <taxon>Bacteria</taxon>
        <taxon>Candidatus Yonathiibacteriota</taxon>
    </lineage>
</organism>
<comment type="subcellular location">
    <subcellularLocation>
        <location evidence="13">Cell membrane</location>
        <topology evidence="13">Single-pass membrane protein</topology>
    </subcellularLocation>
    <subcellularLocation>
        <location evidence="12">Endomembrane system</location>
        <topology evidence="12">Single-pass membrane protein</topology>
    </subcellularLocation>
</comment>
<dbReference type="PANTHER" id="PTHR33445:SF1">
    <property type="entry name" value="ATP SYNTHASE SUBUNIT B"/>
    <property type="match status" value="1"/>
</dbReference>
<feature type="coiled-coil region" evidence="15">
    <location>
        <begin position="48"/>
        <end position="75"/>
    </location>
</feature>
<dbReference type="GO" id="GO:0046933">
    <property type="term" value="F:proton-transporting ATP synthase activity, rotational mechanism"/>
    <property type="evidence" value="ECO:0007669"/>
    <property type="project" value="UniProtKB-UniRule"/>
</dbReference>
<evidence type="ECO:0000256" key="6">
    <source>
        <dbReference type="ARBA" id="ARBA00022781"/>
    </source>
</evidence>
<dbReference type="PANTHER" id="PTHR33445">
    <property type="entry name" value="ATP SYNTHASE SUBUNIT B', CHLOROPLASTIC"/>
    <property type="match status" value="1"/>
</dbReference>
<feature type="transmembrane region" description="Helical" evidence="13">
    <location>
        <begin position="15"/>
        <end position="34"/>
    </location>
</feature>
<keyword evidence="15" id="KW-0175">Coiled coil</keyword>
<dbReference type="AlphaFoldDB" id="A0A1G2SL17"/>
<dbReference type="HAMAP" id="MF_01398">
    <property type="entry name" value="ATP_synth_b_bprime"/>
    <property type="match status" value="1"/>
</dbReference>
<keyword evidence="9 13" id="KW-0472">Membrane</keyword>
<dbReference type="InterPro" id="IPR050059">
    <property type="entry name" value="ATP_synthase_B_chain"/>
</dbReference>
<comment type="similarity">
    <text evidence="1 13 14">Belongs to the ATPase B chain family.</text>
</comment>
<dbReference type="GO" id="GO:0045259">
    <property type="term" value="C:proton-transporting ATP synthase complex"/>
    <property type="evidence" value="ECO:0007669"/>
    <property type="project" value="UniProtKB-KW"/>
</dbReference>
<dbReference type="EMBL" id="MHUZ01000019">
    <property type="protein sequence ID" value="OHA85730.1"/>
    <property type="molecule type" value="Genomic_DNA"/>
</dbReference>
<evidence type="ECO:0000256" key="2">
    <source>
        <dbReference type="ARBA" id="ARBA00022448"/>
    </source>
</evidence>
<comment type="subunit">
    <text evidence="13">F-type ATPases have 2 components, F(1) - the catalytic core - and F(0) - the membrane proton channel. F(1) has five subunits: alpha(3), beta(3), gamma(1), delta(1), epsilon(1). F(0) has three main subunits: a(1), b(2) and c(10-14). The alpha and beta chains form an alternating ring which encloses part of the gamma chain. F(1) is attached to F(0) by a central stalk formed by the gamma and epsilon chains, while a peripheral stalk is formed by the delta and b chains.</text>
</comment>
<evidence type="ECO:0000256" key="7">
    <source>
        <dbReference type="ARBA" id="ARBA00022989"/>
    </source>
</evidence>
<comment type="caution">
    <text evidence="16">The sequence shown here is derived from an EMBL/GenBank/DDBJ whole genome shotgun (WGS) entry which is preliminary data.</text>
</comment>
<evidence type="ECO:0000313" key="17">
    <source>
        <dbReference type="Proteomes" id="UP000178168"/>
    </source>
</evidence>
<gene>
    <name evidence="13" type="primary">atpF</name>
    <name evidence="16" type="ORF">A2591_02135</name>
</gene>
<proteinExistence type="inferred from homology"/>
<evidence type="ECO:0000256" key="14">
    <source>
        <dbReference type="RuleBase" id="RU003848"/>
    </source>
</evidence>
<dbReference type="InterPro" id="IPR002146">
    <property type="entry name" value="ATP_synth_b/b'su_bac/chlpt"/>
</dbReference>
<evidence type="ECO:0000256" key="5">
    <source>
        <dbReference type="ARBA" id="ARBA00022692"/>
    </source>
</evidence>
<keyword evidence="3 13" id="KW-1003">Cell membrane</keyword>